<reference evidence="1 2" key="1">
    <citation type="submission" date="2020-08" db="EMBL/GenBank/DDBJ databases">
        <authorList>
            <person name="Koutsovoulos G."/>
            <person name="Danchin GJ E."/>
        </authorList>
    </citation>
    <scope>NUCLEOTIDE SEQUENCE [LARGE SCALE GENOMIC DNA]</scope>
</reference>
<dbReference type="Proteomes" id="UP000580250">
    <property type="component" value="Unassembled WGS sequence"/>
</dbReference>
<proteinExistence type="predicted"/>
<protein>
    <submittedName>
        <fullName evidence="1">Uncharacterized protein</fullName>
    </submittedName>
</protein>
<sequence length="60" mass="7013">MSFQIFVPSNIDKQNKNEKVKITSDMDKINKNITQIDYNILARALKVCLKIKILETKFKV</sequence>
<accession>A0A6V7UQK2</accession>
<dbReference type="EMBL" id="CAJEWN010000099">
    <property type="protein sequence ID" value="CAD2163674.1"/>
    <property type="molecule type" value="Genomic_DNA"/>
</dbReference>
<comment type="caution">
    <text evidence="1">The sequence shown here is derived from an EMBL/GenBank/DDBJ whole genome shotgun (WGS) entry which is preliminary data.</text>
</comment>
<dbReference type="AlphaFoldDB" id="A0A6V7UQK2"/>
<evidence type="ECO:0000313" key="2">
    <source>
        <dbReference type="Proteomes" id="UP000580250"/>
    </source>
</evidence>
<gene>
    <name evidence="1" type="ORF">MENT_LOCUS16138</name>
</gene>
<organism evidence="1 2">
    <name type="scientific">Meloidogyne enterolobii</name>
    <name type="common">Root-knot nematode worm</name>
    <name type="synonym">Meloidogyne mayaguensis</name>
    <dbReference type="NCBI Taxonomy" id="390850"/>
    <lineage>
        <taxon>Eukaryota</taxon>
        <taxon>Metazoa</taxon>
        <taxon>Ecdysozoa</taxon>
        <taxon>Nematoda</taxon>
        <taxon>Chromadorea</taxon>
        <taxon>Rhabditida</taxon>
        <taxon>Tylenchina</taxon>
        <taxon>Tylenchomorpha</taxon>
        <taxon>Tylenchoidea</taxon>
        <taxon>Meloidogynidae</taxon>
        <taxon>Meloidogyninae</taxon>
        <taxon>Meloidogyne</taxon>
    </lineage>
</organism>
<name>A0A6V7UQK2_MELEN</name>
<evidence type="ECO:0000313" key="1">
    <source>
        <dbReference type="EMBL" id="CAD2163674.1"/>
    </source>
</evidence>